<reference evidence="1" key="1">
    <citation type="journal article" date="2005" name="Environ. Microbiol.">
        <title>Genetic and functional properties of uncultivated thermophilic crenarchaeotes from a subsurface gold mine as revealed by analysis of genome fragments.</title>
        <authorList>
            <person name="Nunoura T."/>
            <person name="Hirayama H."/>
            <person name="Takami H."/>
            <person name="Oida H."/>
            <person name="Nishi S."/>
            <person name="Shimamura S."/>
            <person name="Suzuki Y."/>
            <person name="Inagaki F."/>
            <person name="Takai K."/>
            <person name="Nealson K.H."/>
            <person name="Horikoshi K."/>
        </authorList>
    </citation>
    <scope>NUCLEOTIDE SEQUENCE</scope>
</reference>
<accession>H5SSP3</accession>
<reference evidence="1" key="2">
    <citation type="journal article" date="2012" name="PLoS ONE">
        <title>A Deeply Branching Thermophilic Bacterium with an Ancient Acetyl-CoA Pathway Dominates a Subsurface Ecosystem.</title>
        <authorList>
            <person name="Takami H."/>
            <person name="Noguchi H."/>
            <person name="Takaki Y."/>
            <person name="Uchiyama I."/>
            <person name="Toyoda A."/>
            <person name="Nishi S."/>
            <person name="Chee G.-J."/>
            <person name="Arai W."/>
            <person name="Nunoura T."/>
            <person name="Itoh T."/>
            <person name="Hattori M."/>
            <person name="Takai K."/>
        </authorList>
    </citation>
    <scope>NUCLEOTIDE SEQUENCE</scope>
</reference>
<protein>
    <submittedName>
        <fullName evidence="1">Uncharacterized protein</fullName>
    </submittedName>
</protein>
<sequence length="537" mass="58316">MTRTQHSCKRIGQALGLFALGLALLIAAYSVTATNGEHRESEIPGSGFLVIFSPLVYGVYLDKEVEFVHKEIKIVVERAVDHDYRPLYYLAGKPGEQQKQQLPKFTGYVKATAKNFKDILADTARGILFVSTHGGKGELLVEYVGNMFECEEKVKELEKGIFNKGEIKCVEFAFGRASSVGIAITGQAINKYFNDTETIVYISACNSWSLQNAFSKARDFFGYDGTCPSEGAAESARVLWGRLHGVVDGGTKRPATVAGQGLPNKLQHRHRSGALDTVLSPAVWEHYPANNQTFDVPTEVQGRVRFDARMARIDTTFTAGAVISVDRDGNSCSAEILNARWASDFELQFTLRLNTPGEARLRVSSSITQAVGKFWANPLDGNTRWRGGEGTDAALGEIQESDEDGQDHIGPNRDDFVWKVKCGKGTSFSFTAPVGIGGSCKAKTPALGSIQISEIWATVLNCNTGQPLPQGTPVTFTVNLKPGKEKPEHISDIESITVSAPGFEATTVQGPFTAFRVSGPGFSFQVINLGTVCLKPK</sequence>
<gene>
    <name evidence="1" type="ORF">HGMM_OP3C340</name>
</gene>
<evidence type="ECO:0000313" key="1">
    <source>
        <dbReference type="EMBL" id="BAL59185.1"/>
    </source>
</evidence>
<dbReference type="EMBL" id="AP011802">
    <property type="protein sequence ID" value="BAL59185.1"/>
    <property type="molecule type" value="Genomic_DNA"/>
</dbReference>
<proteinExistence type="predicted"/>
<dbReference type="AlphaFoldDB" id="H5SSP3"/>
<organism evidence="1">
    <name type="scientific">Acetithermum autotrophicum</name>
    <dbReference type="NCBI Taxonomy" id="1446466"/>
    <lineage>
        <taxon>Bacteria</taxon>
        <taxon>Candidatus Bipolaricaulota</taxon>
        <taxon>Candidatus Acetithermum</taxon>
    </lineage>
</organism>
<name>H5SSP3_ACEAU</name>